<dbReference type="PANTHER" id="PTHR22574:SF14">
    <property type="entry name" value="INTEGRAL MEMBRANE PROTEIN"/>
    <property type="match status" value="1"/>
</dbReference>
<dbReference type="AlphaFoldDB" id="H3A439"/>
<evidence type="ECO:0000313" key="4">
    <source>
        <dbReference type="Proteomes" id="UP000008672"/>
    </source>
</evidence>
<dbReference type="GeneTree" id="ENSGT00940000163320"/>
<feature type="domain" description="Golgi associated RAB2 interactor protein-like Rab2B-binding" evidence="2">
    <location>
        <begin position="119"/>
        <end position="178"/>
    </location>
</feature>
<dbReference type="HOGENOM" id="CLU_100265_0_0_1"/>
<name>H3A439_LATCH</name>
<dbReference type="RefSeq" id="XP_064418613.1">
    <property type="nucleotide sequence ID" value="XM_064562543.1"/>
</dbReference>
<dbReference type="Pfam" id="PF12480">
    <property type="entry name" value="GARIL_Rab2_bd"/>
    <property type="match status" value="1"/>
</dbReference>
<gene>
    <name evidence="3" type="primary">LOC102348888</name>
</gene>
<dbReference type="eggNOG" id="ENOG502S0XQ">
    <property type="taxonomic scope" value="Eukaryota"/>
</dbReference>
<dbReference type="RefSeq" id="XP_064418614.1">
    <property type="nucleotide sequence ID" value="XM_064562544.1"/>
</dbReference>
<reference evidence="3" key="3">
    <citation type="submission" date="2025-09" db="UniProtKB">
        <authorList>
            <consortium name="Ensembl"/>
        </authorList>
    </citation>
    <scope>IDENTIFICATION</scope>
</reference>
<evidence type="ECO:0000259" key="2">
    <source>
        <dbReference type="Pfam" id="PF12480"/>
    </source>
</evidence>
<dbReference type="EMBL" id="AFYH01256574">
    <property type="status" value="NOT_ANNOTATED_CDS"/>
    <property type="molecule type" value="Genomic_DNA"/>
</dbReference>
<reference evidence="3" key="2">
    <citation type="submission" date="2025-08" db="UniProtKB">
        <authorList>
            <consortium name="Ensembl"/>
        </authorList>
    </citation>
    <scope>IDENTIFICATION</scope>
</reference>
<protein>
    <recommendedName>
        <fullName evidence="2">Golgi associated RAB2 interactor protein-like Rab2B-binding domain-containing protein</fullName>
    </recommendedName>
</protein>
<keyword evidence="4" id="KW-1185">Reference proteome</keyword>
<evidence type="ECO:0000313" key="3">
    <source>
        <dbReference type="Ensembl" id="ENSLACP00000004410.1"/>
    </source>
</evidence>
<organism evidence="3 4">
    <name type="scientific">Latimeria chalumnae</name>
    <name type="common">Coelacanth</name>
    <dbReference type="NCBI Taxonomy" id="7897"/>
    <lineage>
        <taxon>Eukaryota</taxon>
        <taxon>Metazoa</taxon>
        <taxon>Chordata</taxon>
        <taxon>Craniata</taxon>
        <taxon>Vertebrata</taxon>
        <taxon>Euteleostomi</taxon>
        <taxon>Coelacanthiformes</taxon>
        <taxon>Coelacanthidae</taxon>
        <taxon>Latimeria</taxon>
    </lineage>
</organism>
<proteinExistence type="inferred from homology"/>
<dbReference type="EMBL" id="AFYH01256575">
    <property type="status" value="NOT_ANNOTATED_CDS"/>
    <property type="molecule type" value="Genomic_DNA"/>
</dbReference>
<dbReference type="PANTHER" id="PTHR22574">
    <property type="match status" value="1"/>
</dbReference>
<sequence length="192" mass="22111">METESFRIRLESMSVDPRGGHLQKYLYNGEYDHFRHIPIFESDFIQVSKKGGILDIHKKVTLVTIGVMATSPALMLPNIMLLAKHVWQATLEHCACMPGCRLCGGTAPRTRSKEHGVQMELTRLFPLKFVKLTIHDSNKYQIKMRLANGCRYYLQLYAPSDREKVLFEKWKFLISILLPHPQGQGRGYSSSW</sequence>
<dbReference type="STRING" id="7897.ENSLACP00000004410"/>
<dbReference type="InParanoid" id="H3A439"/>
<comment type="similarity">
    <text evidence="1">Belongs to the GARIN family.</text>
</comment>
<dbReference type="GO" id="GO:0005634">
    <property type="term" value="C:nucleus"/>
    <property type="evidence" value="ECO:0007669"/>
    <property type="project" value="TreeGrafter"/>
</dbReference>
<evidence type="ECO:0000256" key="1">
    <source>
        <dbReference type="ARBA" id="ARBA00038379"/>
    </source>
</evidence>
<dbReference type="FunCoup" id="H3A439">
    <property type="interactions" value="58"/>
</dbReference>
<dbReference type="InterPro" id="IPR022168">
    <property type="entry name" value="GARIL-like_Rab2B-bd"/>
</dbReference>
<dbReference type="Proteomes" id="UP000008672">
    <property type="component" value="Unassembled WGS sequence"/>
</dbReference>
<dbReference type="RefSeq" id="XP_064418612.1">
    <property type="nucleotide sequence ID" value="XM_064562542.1"/>
</dbReference>
<dbReference type="Ensembl" id="ENSLACT00000004448.1">
    <property type="protein sequence ID" value="ENSLACP00000004410.1"/>
    <property type="gene ID" value="ENSLACG00000003921.1"/>
</dbReference>
<dbReference type="Bgee" id="ENSLACG00000003921">
    <property type="expression patterns" value="Expressed in muscle tissue and 4 other cell types or tissues"/>
</dbReference>
<dbReference type="GeneID" id="102348888"/>
<reference evidence="4" key="1">
    <citation type="submission" date="2011-08" db="EMBL/GenBank/DDBJ databases">
        <title>The draft genome of Latimeria chalumnae.</title>
        <authorList>
            <person name="Di Palma F."/>
            <person name="Alfoldi J."/>
            <person name="Johnson J."/>
            <person name="Berlin A."/>
            <person name="Gnerre S."/>
            <person name="Jaffe D."/>
            <person name="MacCallum I."/>
            <person name="Young S."/>
            <person name="Walker B.J."/>
            <person name="Lander E."/>
            <person name="Lindblad-Toh K."/>
        </authorList>
    </citation>
    <scope>NUCLEOTIDE SEQUENCE [LARGE SCALE GENOMIC DNA]</scope>
    <source>
        <strain evidence="4">Wild caught</strain>
    </source>
</reference>
<accession>H3A439</accession>
<dbReference type="OMA" id="EYPIFQY"/>